<feature type="transmembrane region" description="Helical" evidence="1">
    <location>
        <begin position="104"/>
        <end position="124"/>
    </location>
</feature>
<reference evidence="2 3" key="1">
    <citation type="submission" date="2019-08" db="EMBL/GenBank/DDBJ databases">
        <title>Deep-cultivation of Planctomycetes and their phenomic and genomic characterization uncovers novel biology.</title>
        <authorList>
            <person name="Wiegand S."/>
            <person name="Jogler M."/>
            <person name="Boedeker C."/>
            <person name="Pinto D."/>
            <person name="Vollmers J."/>
            <person name="Rivas-Marin E."/>
            <person name="Kohn T."/>
            <person name="Peeters S.H."/>
            <person name="Heuer A."/>
            <person name="Rast P."/>
            <person name="Oberbeckmann S."/>
            <person name="Bunk B."/>
            <person name="Jeske O."/>
            <person name="Meyerdierks A."/>
            <person name="Storesund J.E."/>
            <person name="Kallscheuer N."/>
            <person name="Luecker S."/>
            <person name="Lage O.M."/>
            <person name="Pohl T."/>
            <person name="Merkel B.J."/>
            <person name="Hornburger P."/>
            <person name="Mueller R.-W."/>
            <person name="Bruemmer F."/>
            <person name="Labrenz M."/>
            <person name="Spormann A.M."/>
            <person name="Op den Camp H."/>
            <person name="Overmann J."/>
            <person name="Amann R."/>
            <person name="Jetten M.S.M."/>
            <person name="Mascher T."/>
            <person name="Medema M.H."/>
            <person name="Devos D.P."/>
            <person name="Kaster A.-K."/>
            <person name="Ovreas L."/>
            <person name="Rohde M."/>
            <person name="Galperin M.Y."/>
            <person name="Jogler C."/>
        </authorList>
    </citation>
    <scope>NUCLEOTIDE SEQUENCE [LARGE SCALE GENOMIC DNA]</scope>
    <source>
        <strain evidence="2 3">DSM 8797</strain>
    </source>
</reference>
<dbReference type="Proteomes" id="UP000322887">
    <property type="component" value="Chromosome"/>
</dbReference>
<evidence type="ECO:0000256" key="1">
    <source>
        <dbReference type="SAM" id="Phobius"/>
    </source>
</evidence>
<dbReference type="RefSeq" id="WP_044239916.1">
    <property type="nucleotide sequence ID" value="NZ_CAXAST010000006.1"/>
</dbReference>
<proteinExistence type="predicted"/>
<name>A0ABX5YT67_9PLAN</name>
<evidence type="ECO:0008006" key="4">
    <source>
        <dbReference type="Google" id="ProtNLM"/>
    </source>
</evidence>
<protein>
    <recommendedName>
        <fullName evidence="4">ABC transporter permease</fullName>
    </recommendedName>
</protein>
<keyword evidence="1" id="KW-0812">Transmembrane</keyword>
<feature type="transmembrane region" description="Helical" evidence="1">
    <location>
        <begin position="66"/>
        <end position="92"/>
    </location>
</feature>
<dbReference type="GeneID" id="98649213"/>
<accession>A0ABX5YT67</accession>
<keyword evidence="1" id="KW-1133">Transmembrane helix</keyword>
<keyword evidence="3" id="KW-1185">Reference proteome</keyword>
<keyword evidence="1" id="KW-0472">Membrane</keyword>
<evidence type="ECO:0000313" key="2">
    <source>
        <dbReference type="EMBL" id="QEG18861.1"/>
    </source>
</evidence>
<sequence length="166" mass="18159">MKIVFADQIASLGDFESIPGLIAVDLFLSLIAVPISAMILRKAISMFNEAAAEETQKIKFPTLPNAIWISLIVTLSIQAVLILAAFILIPVADMTFYSGKNSQGYYILLAVSSVVLAFFTYSKVLSMCWPINSANANSIVAIDFVIRFMFLLILGVIALVLKSLYE</sequence>
<organism evidence="2 3">
    <name type="scientific">Gimesia maris</name>
    <dbReference type="NCBI Taxonomy" id="122"/>
    <lineage>
        <taxon>Bacteria</taxon>
        <taxon>Pseudomonadati</taxon>
        <taxon>Planctomycetota</taxon>
        <taxon>Planctomycetia</taxon>
        <taxon>Planctomycetales</taxon>
        <taxon>Planctomycetaceae</taxon>
        <taxon>Gimesia</taxon>
    </lineage>
</organism>
<gene>
    <name evidence="2" type="ORF">GmarT_47550</name>
</gene>
<evidence type="ECO:0000313" key="3">
    <source>
        <dbReference type="Proteomes" id="UP000322887"/>
    </source>
</evidence>
<feature type="transmembrane region" description="Helical" evidence="1">
    <location>
        <begin position="20"/>
        <end position="40"/>
    </location>
</feature>
<feature type="transmembrane region" description="Helical" evidence="1">
    <location>
        <begin position="144"/>
        <end position="165"/>
    </location>
</feature>
<dbReference type="EMBL" id="CP042910">
    <property type="protein sequence ID" value="QEG18861.1"/>
    <property type="molecule type" value="Genomic_DNA"/>
</dbReference>